<evidence type="ECO:0000313" key="13">
    <source>
        <dbReference type="Proteomes" id="UP000285883"/>
    </source>
</evidence>
<evidence type="ECO:0000313" key="12">
    <source>
        <dbReference type="Proteomes" id="UP000285624"/>
    </source>
</evidence>
<reference evidence="12 13" key="1">
    <citation type="submission" date="2018-07" db="EMBL/GenBank/DDBJ databases">
        <title>Genome sequencing of oomycete isolates from Chile give support for New Zealand origin for Phytophthora kernoviae and make available the first Nothophytophthora sp. genome.</title>
        <authorList>
            <person name="Studholme D.J."/>
            <person name="Sanfuentes E."/>
            <person name="Panda P."/>
            <person name="Hill R."/>
            <person name="Sambles C."/>
            <person name="Grant M."/>
            <person name="Williams N.M."/>
            <person name="Mcdougal R.L."/>
        </authorList>
    </citation>
    <scope>NUCLEOTIDE SEQUENCE [LARGE SCALE GENOMIC DNA]</scope>
    <source>
        <strain evidence="10">Chile2</strain>
        <strain evidence="11">Chile4</strain>
    </source>
</reference>
<dbReference type="EMBL" id="MAYM02000569">
    <property type="protein sequence ID" value="RLN37455.1"/>
    <property type="molecule type" value="Genomic_DNA"/>
</dbReference>
<evidence type="ECO:0000259" key="9">
    <source>
        <dbReference type="PROSITE" id="PS51722"/>
    </source>
</evidence>
<dbReference type="SUPFAM" id="SSF50447">
    <property type="entry name" value="Translation proteins"/>
    <property type="match status" value="1"/>
</dbReference>
<dbReference type="GO" id="GO:0005759">
    <property type="term" value="C:mitochondrial matrix"/>
    <property type="evidence" value="ECO:0007669"/>
    <property type="project" value="UniProtKB-UniRule"/>
</dbReference>
<dbReference type="STRING" id="325452.A0A3R7HT47"/>
<dbReference type="GO" id="GO:0045727">
    <property type="term" value="P:positive regulation of translation"/>
    <property type="evidence" value="ECO:0007669"/>
    <property type="project" value="UniProtKB-UniRule"/>
</dbReference>
<keyword evidence="7" id="KW-0648">Protein biosynthesis</keyword>
<feature type="binding site" evidence="7">
    <location>
        <begin position="432"/>
        <end position="435"/>
    </location>
    <ligand>
        <name>GTP</name>
        <dbReference type="ChEBI" id="CHEBI:37565"/>
    </ligand>
</feature>
<accession>A0A3R7HT47</accession>
<dbReference type="Gene3D" id="2.40.30.10">
    <property type="entry name" value="Translation factors"/>
    <property type="match status" value="1"/>
</dbReference>
<keyword evidence="3 7" id="KW-0999">Mitochondrion inner membrane</keyword>
<keyword evidence="12" id="KW-1185">Reference proteome</keyword>
<protein>
    <recommendedName>
        <fullName evidence="7">Translation factor GUF1 homolog, mitochondrial</fullName>
        <ecNumber evidence="7">3.6.5.n1</ecNumber>
    </recommendedName>
    <alternativeName>
        <fullName evidence="7">Elongation factor 4 homolog</fullName>
        <shortName evidence="7">EF-4</shortName>
    </alternativeName>
    <alternativeName>
        <fullName evidence="7">GTPase GUF1 homolog</fullName>
    </alternativeName>
    <alternativeName>
        <fullName evidence="7">Ribosomal back-translocase</fullName>
    </alternativeName>
</protein>
<dbReference type="CDD" id="cd03709">
    <property type="entry name" value="lepA_C"/>
    <property type="match status" value="1"/>
</dbReference>
<comment type="function">
    <text evidence="7">Promotes mitochondrial protein synthesis. May act as a fidelity factor of the translation reaction, by catalyzing a one-codon backward translocation of tRNAs on improperly translocated ribosomes. Binds to mitochondrial ribosomes in a GTP-dependent manner.</text>
</comment>
<dbReference type="GO" id="GO:0005743">
    <property type="term" value="C:mitochondrial inner membrane"/>
    <property type="evidence" value="ECO:0007669"/>
    <property type="project" value="UniProtKB-SubCell"/>
</dbReference>
<evidence type="ECO:0000256" key="4">
    <source>
        <dbReference type="ARBA" id="ARBA00022801"/>
    </source>
</evidence>
<comment type="similarity">
    <text evidence="1">Belongs to the TRAFAC class translation factor GTPase superfamily. Classic translation factor GTPase family. LepA subfamily.</text>
</comment>
<dbReference type="FunFam" id="3.30.70.240:FF:000007">
    <property type="entry name" value="Translation factor GUF1, mitochondrial"/>
    <property type="match status" value="1"/>
</dbReference>
<proteinExistence type="inferred from homology"/>
<dbReference type="Pfam" id="PF00679">
    <property type="entry name" value="EFG_C"/>
    <property type="match status" value="1"/>
</dbReference>
<dbReference type="NCBIfam" id="TIGR01393">
    <property type="entry name" value="lepA"/>
    <property type="match status" value="1"/>
</dbReference>
<dbReference type="InterPro" id="IPR000640">
    <property type="entry name" value="EFG_V-like"/>
</dbReference>
<dbReference type="EMBL" id="MBDN02000343">
    <property type="protein sequence ID" value="RLN76133.1"/>
    <property type="molecule type" value="Genomic_DNA"/>
</dbReference>
<evidence type="ECO:0000256" key="2">
    <source>
        <dbReference type="ARBA" id="ARBA00022741"/>
    </source>
</evidence>
<dbReference type="AlphaFoldDB" id="A0A3R7HT47"/>
<comment type="caution">
    <text evidence="11">The sequence shown here is derived from an EMBL/GenBank/DDBJ whole genome shotgun (WGS) entry which is preliminary data.</text>
</comment>
<evidence type="ECO:0000256" key="3">
    <source>
        <dbReference type="ARBA" id="ARBA00022792"/>
    </source>
</evidence>
<feature type="compositionally biased region" description="Basic and acidic residues" evidence="8">
    <location>
        <begin position="80"/>
        <end position="94"/>
    </location>
</feature>
<keyword evidence="2 7" id="KW-0547">Nucleotide-binding</keyword>
<dbReference type="InterPro" id="IPR027417">
    <property type="entry name" value="P-loop_NTPase"/>
</dbReference>
<dbReference type="InterPro" id="IPR035654">
    <property type="entry name" value="LepA_IV"/>
</dbReference>
<dbReference type="Pfam" id="PF06421">
    <property type="entry name" value="LepA_C"/>
    <property type="match status" value="1"/>
</dbReference>
<dbReference type="CDD" id="cd16260">
    <property type="entry name" value="EF4_III"/>
    <property type="match status" value="1"/>
</dbReference>
<comment type="subcellular location">
    <subcellularLocation>
        <location evidence="7">Mitochondrion inner membrane</location>
        <topology evidence="7">Peripheral membrane protein</topology>
        <orientation evidence="7">Matrix side</orientation>
    </subcellularLocation>
</comment>
<dbReference type="InterPro" id="IPR004161">
    <property type="entry name" value="EFTu-like_2"/>
</dbReference>
<keyword evidence="4 7" id="KW-0378">Hydrolase</keyword>
<evidence type="ECO:0000313" key="11">
    <source>
        <dbReference type="EMBL" id="RLN76133.1"/>
    </source>
</evidence>
<dbReference type="Gene3D" id="3.40.50.300">
    <property type="entry name" value="P-loop containing nucleotide triphosphate hydrolases"/>
    <property type="match status" value="1"/>
</dbReference>
<dbReference type="InterPro" id="IPR000795">
    <property type="entry name" value="T_Tr_GTP-bd_dom"/>
</dbReference>
<organism evidence="11 12">
    <name type="scientific">Phytophthora kernoviae</name>
    <dbReference type="NCBI Taxonomy" id="325452"/>
    <lineage>
        <taxon>Eukaryota</taxon>
        <taxon>Sar</taxon>
        <taxon>Stramenopiles</taxon>
        <taxon>Oomycota</taxon>
        <taxon>Peronosporomycetes</taxon>
        <taxon>Peronosporales</taxon>
        <taxon>Peronosporaceae</taxon>
        <taxon>Phytophthora</taxon>
    </lineage>
</organism>
<dbReference type="EC" id="3.6.5.n1" evidence="7"/>
<dbReference type="Proteomes" id="UP000285624">
    <property type="component" value="Unassembled WGS sequence"/>
</dbReference>
<dbReference type="Gene3D" id="3.30.70.2570">
    <property type="entry name" value="Elongation factor 4, C-terminal domain"/>
    <property type="match status" value="1"/>
</dbReference>
<evidence type="ECO:0000256" key="8">
    <source>
        <dbReference type="SAM" id="MobiDB-lite"/>
    </source>
</evidence>
<feature type="region of interest" description="Disordered" evidence="8">
    <location>
        <begin position="72"/>
        <end position="94"/>
    </location>
</feature>
<dbReference type="GO" id="GO:0003924">
    <property type="term" value="F:GTPase activity"/>
    <property type="evidence" value="ECO:0007669"/>
    <property type="project" value="UniProtKB-UniRule"/>
</dbReference>
<dbReference type="Gene3D" id="3.30.70.240">
    <property type="match status" value="1"/>
</dbReference>
<sequence>MHRSTNNNVRSLAIARSQRNIPAPKESSSKPSTKKRKELTPATLSRTYYRRKEEKKTLERQLYGMNMQLQHLTRRKEHAKRRESMEVSKKKNSELRESIRGQRVIFANTQSMISEFLRGPDHSTYEPVIRLGTDQRERHNILLAMKQQRLDEAIAFLTERSRYMAMDTEFTDLQRFQATNDDVCLVRFDIKPLRKAQSVKQAFEGVLKFSYNLEISISDLMGDITVRENDDLDWDSSVAQHRLVTSITHDVQVDTNNATFTQYWGDGSGPRVERAVGDELGLSVCNYVDEDALYPYRELERVRQDITFFVMIAKYSCHRSKLPTATHTTPGNTSPSSTISDCASSVERERGITVKAQTASMVYQDSTTGQNYMLNLVDTPGHVDFSYEVNRSLSACEGVLLLVDCSQGIQAQTLATYYAAKERNLHVVPVLTKIDMPHAEVDDSILSLSSLLDVDPDEVLLTSAKSGDGITDVLPAVVDRLPPPLECDINAPLRCLIVDSYYDDYRGTVCLVKVVDGAIFPGDKIYSAHQKTKHDVQETGLLLPGRFKTKGLYAGQVGYIIAGMKNTSEAKVGDTVFREGAASAGLKALPGFQEARSMVFASMYPTDDCNFDDLRVAIEKLSLNDASVSTQQETSGALGMGFRCGFLGLLHMEVFHQRLSDEQGMQVLVTAPMVPYIVIDPTGEQSTVETPGAFPESTKYYEILEPMVEASIITPSSYLGPVLALAKEKRGVQTNLVYLEDERIIVTIEVPWQEVVTNFYNELKTISSGYATLNYREIEPLKSDIVKVDLLINGKVLDALSFVCHRSRATPDGRALCQKLKRVIDRQQYEISIQASLGGKVFAKERIAPYRKDVLIKSGKTVGGGDSTRKKKLLAKQKEGKRRMRTVSNVQLSQDAFWSVLSK</sequence>
<feature type="region of interest" description="Disordered" evidence="8">
    <location>
        <begin position="1"/>
        <end position="43"/>
    </location>
</feature>
<evidence type="ECO:0000256" key="5">
    <source>
        <dbReference type="ARBA" id="ARBA00023128"/>
    </source>
</evidence>
<name>A0A3R7HT47_9STRA</name>
<feature type="domain" description="Tr-type G" evidence="9">
    <location>
        <begin position="317"/>
        <end position="485"/>
    </location>
</feature>
<gene>
    <name evidence="10" type="ORF">BBI17_007730</name>
    <name evidence="11" type="ORF">BBO99_00007783</name>
</gene>
<evidence type="ECO:0000256" key="1">
    <source>
        <dbReference type="ARBA" id="ARBA00005454"/>
    </source>
</evidence>
<dbReference type="PROSITE" id="PS51722">
    <property type="entry name" value="G_TR_2"/>
    <property type="match status" value="1"/>
</dbReference>
<keyword evidence="6 7" id="KW-0342">GTP-binding</keyword>
<dbReference type="Proteomes" id="UP000285883">
    <property type="component" value="Unassembled WGS sequence"/>
</dbReference>
<dbReference type="FunFam" id="3.30.70.870:FF:000004">
    <property type="entry name" value="Translation factor GUF1, mitochondrial"/>
    <property type="match status" value="1"/>
</dbReference>
<dbReference type="InterPro" id="IPR013842">
    <property type="entry name" value="LepA_CTD"/>
</dbReference>
<dbReference type="SUPFAM" id="SSF54980">
    <property type="entry name" value="EF-G C-terminal domain-like"/>
    <property type="match status" value="2"/>
</dbReference>
<comment type="caution">
    <text evidence="7">Lacks conserved residue(s) required for the propagation of feature annotation.</text>
</comment>
<comment type="similarity">
    <text evidence="7">Belongs to the GTP-binding elongation factor family. LepA subfamily.</text>
</comment>
<dbReference type="PANTHER" id="PTHR43512:SF7">
    <property type="entry name" value="TRANSLATION FACTOR GUF1, MITOCHONDRIAL"/>
    <property type="match status" value="1"/>
</dbReference>
<dbReference type="GO" id="GO:0097177">
    <property type="term" value="F:mitochondrial ribosome binding"/>
    <property type="evidence" value="ECO:0007669"/>
    <property type="project" value="TreeGrafter"/>
</dbReference>
<keyword evidence="5 7" id="KW-0496">Mitochondrion</keyword>
<evidence type="ECO:0000256" key="6">
    <source>
        <dbReference type="ARBA" id="ARBA00023134"/>
    </source>
</evidence>
<dbReference type="HAMAP" id="MF_00071">
    <property type="entry name" value="LepA"/>
    <property type="match status" value="1"/>
</dbReference>
<dbReference type="InterPro" id="IPR009000">
    <property type="entry name" value="Transl_B-barrel_sf"/>
</dbReference>
<keyword evidence="7" id="KW-0472">Membrane</keyword>
<dbReference type="InterPro" id="IPR006297">
    <property type="entry name" value="EF-4"/>
</dbReference>
<evidence type="ECO:0000256" key="7">
    <source>
        <dbReference type="HAMAP-Rule" id="MF_03137"/>
    </source>
</evidence>
<dbReference type="FunFam" id="3.30.70.2570:FF:000001">
    <property type="entry name" value="Translation factor GUF1, mitochondrial"/>
    <property type="match status" value="1"/>
</dbReference>
<dbReference type="InterPro" id="IPR038363">
    <property type="entry name" value="LepA_C_sf"/>
</dbReference>
<dbReference type="Pfam" id="PF00009">
    <property type="entry name" value="GTP_EFTU"/>
    <property type="match status" value="1"/>
</dbReference>
<feature type="compositionally biased region" description="Polar residues" evidence="8">
    <location>
        <begin position="1"/>
        <end position="10"/>
    </location>
</feature>
<dbReference type="InterPro" id="IPR035647">
    <property type="entry name" value="EFG_III/V"/>
</dbReference>
<dbReference type="FunFam" id="2.40.30.10:FF:000015">
    <property type="entry name" value="Translation factor GUF1, mitochondrial"/>
    <property type="match status" value="1"/>
</dbReference>
<dbReference type="PANTHER" id="PTHR43512">
    <property type="entry name" value="TRANSLATION FACTOR GUF1-RELATED"/>
    <property type="match status" value="1"/>
</dbReference>
<feature type="binding site" evidence="7">
    <location>
        <begin position="378"/>
        <end position="382"/>
    </location>
    <ligand>
        <name>GTP</name>
        <dbReference type="ChEBI" id="CHEBI:37565"/>
    </ligand>
</feature>
<dbReference type="GO" id="GO:0006412">
    <property type="term" value="P:translation"/>
    <property type="evidence" value="ECO:0007669"/>
    <property type="project" value="UniProtKB-KW"/>
</dbReference>
<dbReference type="SUPFAM" id="SSF52540">
    <property type="entry name" value="P-loop containing nucleoside triphosphate hydrolases"/>
    <property type="match status" value="1"/>
</dbReference>
<dbReference type="GO" id="GO:0005525">
    <property type="term" value="F:GTP binding"/>
    <property type="evidence" value="ECO:0007669"/>
    <property type="project" value="UniProtKB-UniRule"/>
</dbReference>
<dbReference type="CDD" id="cd03699">
    <property type="entry name" value="EF4_II"/>
    <property type="match status" value="1"/>
</dbReference>
<dbReference type="Pfam" id="PF03144">
    <property type="entry name" value="GTP_EFTU_D2"/>
    <property type="match status" value="1"/>
</dbReference>
<comment type="catalytic activity">
    <reaction evidence="7">
        <text>GTP + H2O = GDP + phosphate + H(+)</text>
        <dbReference type="Rhea" id="RHEA:19669"/>
        <dbReference type="ChEBI" id="CHEBI:15377"/>
        <dbReference type="ChEBI" id="CHEBI:15378"/>
        <dbReference type="ChEBI" id="CHEBI:37565"/>
        <dbReference type="ChEBI" id="CHEBI:43474"/>
        <dbReference type="ChEBI" id="CHEBI:58189"/>
        <dbReference type="EC" id="3.6.5.n1"/>
    </reaction>
</comment>
<dbReference type="Gene3D" id="3.30.70.870">
    <property type="entry name" value="Elongation Factor G (Translational Gtpase), domain 3"/>
    <property type="match status" value="1"/>
</dbReference>
<evidence type="ECO:0000313" key="10">
    <source>
        <dbReference type="EMBL" id="RLN37455.1"/>
    </source>
</evidence>